<name>G4Y9W2_9MARC</name>
<dbReference type="RefSeq" id="YP_004927711.1">
    <property type="nucleotide sequence ID" value="NC_016122.1"/>
</dbReference>
<protein>
    <submittedName>
        <fullName evidence="2">Uncharacterized protein</fullName>
    </submittedName>
</protein>
<organism evidence="2">
    <name type="scientific">Treubia lacunosa</name>
    <dbReference type="NCBI Taxonomy" id="93845"/>
    <lineage>
        <taxon>Eukaryota</taxon>
        <taxon>Viridiplantae</taxon>
        <taxon>Streptophyta</taxon>
        <taxon>Embryophyta</taxon>
        <taxon>Marchantiophyta</taxon>
        <taxon>Haplomitriopsida</taxon>
        <taxon>Treubiidae</taxon>
        <taxon>Treubiales</taxon>
        <taxon>Treubiaceae</taxon>
        <taxon>Treubia</taxon>
    </lineage>
</organism>
<feature type="transmembrane region" description="Helical" evidence="1">
    <location>
        <begin position="22"/>
        <end position="43"/>
    </location>
</feature>
<dbReference type="EMBL" id="JF973315">
    <property type="protein sequence ID" value="AEH99758.1"/>
    <property type="molecule type" value="Genomic_DNA"/>
</dbReference>
<evidence type="ECO:0000313" key="2">
    <source>
        <dbReference type="EMBL" id="AEH99758.1"/>
    </source>
</evidence>
<geneLocation type="mitochondrion" evidence="2"/>
<keyword evidence="2" id="KW-0496">Mitochondrion</keyword>
<reference evidence="2" key="1">
    <citation type="journal article" date="2011" name="PLoS ONE">
        <title>The Mitochondrial Genomes of the Early Land Plants Treubia lacunosa and Anomodon rugelii: Dynamic and Conservative Evolution.</title>
        <authorList>
            <person name="Liu Y."/>
            <person name="Xue J.Y."/>
            <person name="Wang B."/>
            <person name="Li L."/>
            <person name="Qiu Y.L."/>
        </authorList>
    </citation>
    <scope>NUCLEOTIDE SEQUENCE</scope>
</reference>
<evidence type="ECO:0000256" key="1">
    <source>
        <dbReference type="SAM" id="Phobius"/>
    </source>
</evidence>
<keyword evidence="1" id="KW-1133">Transmembrane helix</keyword>
<dbReference type="GeneID" id="11272049"/>
<accession>G4Y9W2</accession>
<keyword evidence="1" id="KW-0472">Membrane</keyword>
<keyword evidence="1" id="KW-0812">Transmembrane</keyword>
<proteinExistence type="predicted"/>
<gene>
    <name evidence="2" type="primary">ORF145</name>
    <name evidence="2" type="ORF">TrlaMp63</name>
</gene>
<dbReference type="AlphaFoldDB" id="G4Y9W2"/>
<sequence>MASIDPVVTSAPAEQAAPGTNYLWVSFVVCAAVASIVLLYYITRDPITDIPIMRERDESVLSTIPENLRDQFSKDLALFNKRNDSFIMKNPEAALPSVPKGIIRPGNASINDIGPSMKAVQLDPRASSDAHLSNLLGFSKAKRQT</sequence>